<organism evidence="7">
    <name type="scientific">freshwater metagenome</name>
    <dbReference type="NCBI Taxonomy" id="449393"/>
    <lineage>
        <taxon>unclassified sequences</taxon>
        <taxon>metagenomes</taxon>
        <taxon>ecological metagenomes</taxon>
    </lineage>
</organism>
<dbReference type="InterPro" id="IPR016055">
    <property type="entry name" value="A-D-PHexomutase_a/b/a-I/II/III"/>
</dbReference>
<dbReference type="AlphaFoldDB" id="A0A6J7VDT7"/>
<dbReference type="Pfam" id="PF02880">
    <property type="entry name" value="PGM_PMM_III"/>
    <property type="match status" value="1"/>
</dbReference>
<name>A0A6J7VDT7_9ZZZZ</name>
<keyword evidence="1" id="KW-0597">Phosphoprotein</keyword>
<keyword evidence="3" id="KW-0460">Magnesium</keyword>
<sequence length="132" mass="13898">MIANDYSLGGEQSGHVIMRDLANTGDGVLTALQLLQEVVLTGKTLQELAASMVRFPQILINVKDVNKALLNESAVIAAAVKSAQERLGDSGRVLLRASGTEALVRVMVEAASDNLAEEIARSLADVVKAELG</sequence>
<dbReference type="Pfam" id="PF00408">
    <property type="entry name" value="PGM_PMM_IV"/>
    <property type="match status" value="1"/>
</dbReference>
<dbReference type="Gene3D" id="3.30.310.50">
    <property type="entry name" value="Alpha-D-phosphohexomutase, C-terminal domain"/>
    <property type="match status" value="1"/>
</dbReference>
<dbReference type="GO" id="GO:0005975">
    <property type="term" value="P:carbohydrate metabolic process"/>
    <property type="evidence" value="ECO:0007669"/>
    <property type="project" value="InterPro"/>
</dbReference>
<evidence type="ECO:0000259" key="5">
    <source>
        <dbReference type="Pfam" id="PF00408"/>
    </source>
</evidence>
<keyword evidence="4" id="KW-0413">Isomerase</keyword>
<dbReference type="InterPro" id="IPR005846">
    <property type="entry name" value="A-D-PHexomutase_a/b/a-III"/>
</dbReference>
<dbReference type="GO" id="GO:0016868">
    <property type="term" value="F:intramolecular phosphotransferase activity"/>
    <property type="evidence" value="ECO:0007669"/>
    <property type="project" value="InterPro"/>
</dbReference>
<dbReference type="EMBL" id="CAFBRA010000028">
    <property type="protein sequence ID" value="CAB5074187.1"/>
    <property type="molecule type" value="Genomic_DNA"/>
</dbReference>
<evidence type="ECO:0000313" key="7">
    <source>
        <dbReference type="EMBL" id="CAB5074187.1"/>
    </source>
</evidence>
<dbReference type="InterPro" id="IPR036900">
    <property type="entry name" value="A-D-PHexomutase_C_sf"/>
</dbReference>
<feature type="domain" description="Alpha-D-phosphohexomutase C-terminal" evidence="5">
    <location>
        <begin position="59"/>
        <end position="125"/>
    </location>
</feature>
<gene>
    <name evidence="7" type="ORF">UFOPK4382_00579</name>
</gene>
<dbReference type="Gene3D" id="3.40.120.10">
    <property type="entry name" value="Alpha-D-Glucose-1,6-Bisphosphate, subunit A, domain 3"/>
    <property type="match status" value="1"/>
</dbReference>
<accession>A0A6J7VDT7</accession>
<dbReference type="InterPro" id="IPR005843">
    <property type="entry name" value="A-D-PHexomutase_C"/>
</dbReference>
<reference evidence="7" key="1">
    <citation type="submission" date="2020-05" db="EMBL/GenBank/DDBJ databases">
        <authorList>
            <person name="Chiriac C."/>
            <person name="Salcher M."/>
            <person name="Ghai R."/>
            <person name="Kavagutti S V."/>
        </authorList>
    </citation>
    <scope>NUCLEOTIDE SEQUENCE</scope>
</reference>
<feature type="domain" description="Alpha-D-phosphohexomutase alpha/beta/alpha" evidence="6">
    <location>
        <begin position="1"/>
        <end position="52"/>
    </location>
</feature>
<evidence type="ECO:0000256" key="4">
    <source>
        <dbReference type="ARBA" id="ARBA00023235"/>
    </source>
</evidence>
<dbReference type="GO" id="GO:0046872">
    <property type="term" value="F:metal ion binding"/>
    <property type="evidence" value="ECO:0007669"/>
    <property type="project" value="UniProtKB-KW"/>
</dbReference>
<evidence type="ECO:0000256" key="3">
    <source>
        <dbReference type="ARBA" id="ARBA00022842"/>
    </source>
</evidence>
<dbReference type="FunFam" id="3.30.310.50:FF:000001">
    <property type="entry name" value="Phosphoglucosamine mutase"/>
    <property type="match status" value="1"/>
</dbReference>
<evidence type="ECO:0000259" key="6">
    <source>
        <dbReference type="Pfam" id="PF02880"/>
    </source>
</evidence>
<evidence type="ECO:0000256" key="1">
    <source>
        <dbReference type="ARBA" id="ARBA00022553"/>
    </source>
</evidence>
<dbReference type="SUPFAM" id="SSF53738">
    <property type="entry name" value="Phosphoglucomutase, first 3 domains"/>
    <property type="match status" value="1"/>
</dbReference>
<evidence type="ECO:0000256" key="2">
    <source>
        <dbReference type="ARBA" id="ARBA00022723"/>
    </source>
</evidence>
<protein>
    <submittedName>
        <fullName evidence="7">Unannotated protein</fullName>
    </submittedName>
</protein>
<dbReference type="SUPFAM" id="SSF55957">
    <property type="entry name" value="Phosphoglucomutase, C-terminal domain"/>
    <property type="match status" value="1"/>
</dbReference>
<proteinExistence type="predicted"/>
<keyword evidence="2" id="KW-0479">Metal-binding</keyword>